<gene>
    <name evidence="1" type="ORF">pC5.8b_278</name>
</gene>
<protein>
    <recommendedName>
        <fullName evidence="2">Addiction module toxin RelE</fullName>
    </recommendedName>
</protein>
<dbReference type="Pfam" id="PF05973">
    <property type="entry name" value="Gp49"/>
    <property type="match status" value="1"/>
</dbReference>
<keyword evidence="1" id="KW-0614">Plasmid</keyword>
<dbReference type="EMBL" id="MK318972">
    <property type="protein sequence ID" value="QCL09768.1"/>
    <property type="molecule type" value="Genomic_DNA"/>
</dbReference>
<name>A0A7S4ZRT6_RHIRH</name>
<dbReference type="RefSeq" id="WP_174014353.1">
    <property type="nucleotide sequence ID" value="NZ_JAAMEE010000036.1"/>
</dbReference>
<organism evidence="1">
    <name type="scientific">Rhizobium rhizogenes</name>
    <name type="common">Agrobacterium rhizogenes</name>
    <dbReference type="NCBI Taxonomy" id="359"/>
    <lineage>
        <taxon>Bacteria</taxon>
        <taxon>Pseudomonadati</taxon>
        <taxon>Pseudomonadota</taxon>
        <taxon>Alphaproteobacteria</taxon>
        <taxon>Hyphomicrobiales</taxon>
        <taxon>Rhizobiaceae</taxon>
        <taxon>Rhizobium/Agrobacterium group</taxon>
        <taxon>Rhizobium</taxon>
    </lineage>
</organism>
<dbReference type="InterPro" id="IPR009241">
    <property type="entry name" value="HigB-like"/>
</dbReference>
<accession>A0A7S4ZRT6</accession>
<evidence type="ECO:0008006" key="2">
    <source>
        <dbReference type="Google" id="ProtNLM"/>
    </source>
</evidence>
<dbReference type="AlphaFoldDB" id="A0A7S4ZRT6"/>
<proteinExistence type="predicted"/>
<reference evidence="1" key="1">
    <citation type="submission" date="2018-12" db="EMBL/GenBank/DDBJ databases">
        <title>Three Rhizobium rhizogenes strains isolated from the same crown gall tumor carry diverse plasmids.</title>
        <authorList>
            <person name="Pulawska J."/>
            <person name="Kuzmanovic N."/>
        </authorList>
    </citation>
    <scope>NUCLEOTIDE SEQUENCE</scope>
    <source>
        <strain evidence="1">Colt5.8</strain>
        <plasmid evidence="1">pColt5.8b</plasmid>
    </source>
</reference>
<geneLocation type="plasmid" evidence="1">
    <name>pColt5.8b</name>
</geneLocation>
<evidence type="ECO:0000313" key="1">
    <source>
        <dbReference type="EMBL" id="QCL09768.1"/>
    </source>
</evidence>
<sequence length="127" mass="14757">MENLPRPTRPLLWIASSRKDYAEFPPKVQEAFGFELFLAQTGQHPPSAKMLKGLGNGIVELVEDHDNDTYRAVYTVRFDTAIYVLHCFKKKSKRGIKTPQSDIELIKRRFRDAEADYTANQNEERKR</sequence>